<reference evidence="2" key="1">
    <citation type="journal article" date="2013" name="Environ. Microbiol.">
        <title>Microbiota from the distal guts of lean and obese adolescents exhibit partial functional redundancy besides clear differences in community structure.</title>
        <authorList>
            <person name="Ferrer M."/>
            <person name="Ruiz A."/>
            <person name="Lanza F."/>
            <person name="Haange S.B."/>
            <person name="Oberbach A."/>
            <person name="Till H."/>
            <person name="Bargiela R."/>
            <person name="Campoy C."/>
            <person name="Segura M.T."/>
            <person name="Richter M."/>
            <person name="von Bergen M."/>
            <person name="Seifert J."/>
            <person name="Suarez A."/>
        </authorList>
    </citation>
    <scope>NUCLEOTIDE SEQUENCE</scope>
</reference>
<dbReference type="AlphaFoldDB" id="K1SI41"/>
<feature type="domain" description="PcRGLX/YetA-like central beta-sandwich" evidence="1">
    <location>
        <begin position="1"/>
        <end position="131"/>
    </location>
</feature>
<comment type="caution">
    <text evidence="2">The sequence shown here is derived from an EMBL/GenBank/DDBJ whole genome shotgun (WGS) entry which is preliminary data.</text>
</comment>
<organism evidence="2">
    <name type="scientific">human gut metagenome</name>
    <dbReference type="NCBI Taxonomy" id="408170"/>
    <lineage>
        <taxon>unclassified sequences</taxon>
        <taxon>metagenomes</taxon>
        <taxon>organismal metagenomes</taxon>
    </lineage>
</organism>
<accession>K1SI41</accession>
<gene>
    <name evidence="2" type="ORF">LEA_12921</name>
</gene>
<proteinExistence type="predicted"/>
<dbReference type="PANTHER" id="PTHR40081">
    <property type="entry name" value="CONCANAVALIN A-LIKE LECTIN/GLUCANASE"/>
    <property type="match status" value="1"/>
</dbReference>
<protein>
    <recommendedName>
        <fullName evidence="1">PcRGLX/YetA-like central beta-sandwich domain-containing protein</fullName>
    </recommendedName>
</protein>
<dbReference type="EMBL" id="AJWY01008753">
    <property type="protein sequence ID" value="EKC60332.1"/>
    <property type="molecule type" value="Genomic_DNA"/>
</dbReference>
<dbReference type="Pfam" id="PF21345">
    <property type="entry name" value="PcRGLX_2nd"/>
    <property type="match status" value="1"/>
</dbReference>
<dbReference type="InterPro" id="IPR048330">
    <property type="entry name" value="PcRGLX/YetA_2nd"/>
</dbReference>
<evidence type="ECO:0000259" key="1">
    <source>
        <dbReference type="Pfam" id="PF21345"/>
    </source>
</evidence>
<evidence type="ECO:0000313" key="2">
    <source>
        <dbReference type="EMBL" id="EKC60332.1"/>
    </source>
</evidence>
<name>K1SI41_9ZZZZ</name>
<dbReference type="InterPro" id="IPR045793">
    <property type="entry name" value="PcRGLX/YetA-like"/>
</dbReference>
<sequence length="131" mass="15072">MEGVHKSPKGREWLPFVVRLYFYGGSEQVKMVHSFVYDGDQNKDFIRALGVRFDVPMREALYNRHVAFSCADGGVWSEPVQPLVGRRILTLGKTGNGESSLQQQQMEGKRIPPYEVFDEKNRALLDHWASW</sequence>
<feature type="non-terminal residue" evidence="2">
    <location>
        <position position="131"/>
    </location>
</feature>
<dbReference type="PANTHER" id="PTHR40081:SF1">
    <property type="entry name" value="TAT PATHWAY SIGNAL SEQUENCE DOMAIN PROTEIN"/>
    <property type="match status" value="1"/>
</dbReference>